<proteinExistence type="predicted"/>
<dbReference type="AlphaFoldDB" id="A0A0A9BZB1"/>
<name>A0A0A9BZB1_ARUDO</name>
<organism evidence="1">
    <name type="scientific">Arundo donax</name>
    <name type="common">Giant reed</name>
    <name type="synonym">Donax arundinaceus</name>
    <dbReference type="NCBI Taxonomy" id="35708"/>
    <lineage>
        <taxon>Eukaryota</taxon>
        <taxon>Viridiplantae</taxon>
        <taxon>Streptophyta</taxon>
        <taxon>Embryophyta</taxon>
        <taxon>Tracheophyta</taxon>
        <taxon>Spermatophyta</taxon>
        <taxon>Magnoliopsida</taxon>
        <taxon>Liliopsida</taxon>
        <taxon>Poales</taxon>
        <taxon>Poaceae</taxon>
        <taxon>PACMAD clade</taxon>
        <taxon>Arundinoideae</taxon>
        <taxon>Arundineae</taxon>
        <taxon>Arundo</taxon>
    </lineage>
</organism>
<accession>A0A0A9BZB1</accession>
<dbReference type="EMBL" id="GBRH01228486">
    <property type="protein sequence ID" value="JAD69409.1"/>
    <property type="molecule type" value="Transcribed_RNA"/>
</dbReference>
<evidence type="ECO:0000313" key="1">
    <source>
        <dbReference type="EMBL" id="JAD69409.1"/>
    </source>
</evidence>
<sequence>MSCSMKFYQKHFSTPKNQIKNNCVALSCTRRLIPN</sequence>
<reference evidence="1" key="1">
    <citation type="submission" date="2014-09" db="EMBL/GenBank/DDBJ databases">
        <authorList>
            <person name="Magalhaes I.L.F."/>
            <person name="Oliveira U."/>
            <person name="Santos F.R."/>
            <person name="Vidigal T.H.D.A."/>
            <person name="Brescovit A.D."/>
            <person name="Santos A.J."/>
        </authorList>
    </citation>
    <scope>NUCLEOTIDE SEQUENCE</scope>
    <source>
        <tissue evidence="1">Shoot tissue taken approximately 20 cm above the soil surface</tissue>
    </source>
</reference>
<reference evidence="1" key="2">
    <citation type="journal article" date="2015" name="Data Brief">
        <title>Shoot transcriptome of the giant reed, Arundo donax.</title>
        <authorList>
            <person name="Barrero R.A."/>
            <person name="Guerrero F.D."/>
            <person name="Moolhuijzen P."/>
            <person name="Goolsby J.A."/>
            <person name="Tidwell J."/>
            <person name="Bellgard S.E."/>
            <person name="Bellgard M.I."/>
        </authorList>
    </citation>
    <scope>NUCLEOTIDE SEQUENCE</scope>
    <source>
        <tissue evidence="1">Shoot tissue taken approximately 20 cm above the soil surface</tissue>
    </source>
</reference>
<protein>
    <submittedName>
        <fullName evidence="1">Uncharacterized protein</fullName>
    </submittedName>
</protein>